<evidence type="ECO:0000256" key="1">
    <source>
        <dbReference type="SAM" id="Phobius"/>
    </source>
</evidence>
<dbReference type="OrthoDB" id="17328at2759"/>
<evidence type="ECO:0008006" key="5">
    <source>
        <dbReference type="Google" id="ProtNLM"/>
    </source>
</evidence>
<gene>
    <name evidence="3" type="ORF">MOQ_005782</name>
</gene>
<protein>
    <recommendedName>
        <fullName evidence="5">TMEM164 family protein</fullName>
    </recommendedName>
</protein>
<comment type="caution">
    <text evidence="3">The sequence shown here is derived from an EMBL/GenBank/DDBJ whole genome shotgun (WGS) entry which is preliminary data.</text>
</comment>
<feature type="transmembrane region" description="Helical" evidence="1">
    <location>
        <begin position="213"/>
        <end position="234"/>
    </location>
</feature>
<feature type="transmembrane region" description="Helical" evidence="1">
    <location>
        <begin position="182"/>
        <end position="201"/>
    </location>
</feature>
<keyword evidence="2" id="KW-0732">Signal</keyword>
<accession>K2NNI1</accession>
<evidence type="ECO:0000313" key="3">
    <source>
        <dbReference type="EMBL" id="EKF30407.1"/>
    </source>
</evidence>
<reference evidence="3 4" key="1">
    <citation type="journal article" date="2012" name="BMC Genomics">
        <title>Comparative genomic analysis of human infective Trypanosoma cruzi lineages with the bat-restricted subspecies T. cruzi marinkellei.</title>
        <authorList>
            <person name="Franzen O."/>
            <person name="Talavera-Lopez C."/>
            <person name="Ochaya S."/>
            <person name="Butler C.E."/>
            <person name="Messenger L.A."/>
            <person name="Lewis M.D."/>
            <person name="Llewellyn M.S."/>
            <person name="Marinkelle C.J."/>
            <person name="Tyler K.M."/>
            <person name="Miles M.A."/>
            <person name="Andersson B."/>
        </authorList>
    </citation>
    <scope>NUCLEOTIDE SEQUENCE [LARGE SCALE GENOMIC DNA]</scope>
    <source>
        <strain evidence="3 4">B7</strain>
    </source>
</reference>
<evidence type="ECO:0000256" key="2">
    <source>
        <dbReference type="SAM" id="SignalP"/>
    </source>
</evidence>
<keyword evidence="1" id="KW-0472">Membrane</keyword>
<proteinExistence type="predicted"/>
<feature type="transmembrane region" description="Helical" evidence="1">
    <location>
        <begin position="121"/>
        <end position="140"/>
    </location>
</feature>
<keyword evidence="1" id="KW-1133">Transmembrane helix</keyword>
<dbReference type="EMBL" id="AHKC01012152">
    <property type="protein sequence ID" value="EKF30407.1"/>
    <property type="molecule type" value="Genomic_DNA"/>
</dbReference>
<organism evidence="3 4">
    <name type="scientific">Trypanosoma cruzi marinkellei</name>
    <dbReference type="NCBI Taxonomy" id="85056"/>
    <lineage>
        <taxon>Eukaryota</taxon>
        <taxon>Discoba</taxon>
        <taxon>Euglenozoa</taxon>
        <taxon>Kinetoplastea</taxon>
        <taxon>Metakinetoplastina</taxon>
        <taxon>Trypanosomatida</taxon>
        <taxon>Trypanosomatidae</taxon>
        <taxon>Trypanosoma</taxon>
        <taxon>Schizotrypanum</taxon>
    </lineage>
</organism>
<evidence type="ECO:0000313" key="4">
    <source>
        <dbReference type="Proteomes" id="UP000007350"/>
    </source>
</evidence>
<feature type="chain" id="PRO_5003865633" description="TMEM164 family protein" evidence="2">
    <location>
        <begin position="20"/>
        <end position="334"/>
    </location>
</feature>
<dbReference type="Proteomes" id="UP000007350">
    <property type="component" value="Unassembled WGS sequence"/>
</dbReference>
<feature type="transmembrane region" description="Helical" evidence="1">
    <location>
        <begin position="51"/>
        <end position="71"/>
    </location>
</feature>
<feature type="transmembrane region" description="Helical" evidence="1">
    <location>
        <begin position="258"/>
        <end position="279"/>
    </location>
</feature>
<dbReference type="Pfam" id="PF14808">
    <property type="entry name" value="TMEM164"/>
    <property type="match status" value="1"/>
</dbReference>
<dbReference type="PANTHER" id="PTHR20948">
    <property type="entry name" value="TRANSMEMBRANE PROTEIN 164"/>
    <property type="match status" value="1"/>
</dbReference>
<sequence length="334" mass="38634">MASLTLVSVADALVPQVVADWLVAVCRHTGQAWGPNAAEKLFWFRPPKVHVFEFVVLHVFVWCCFRASWGYRSQAWQYICGISRDKSTKSLFNKLLGVFLLFCWTFQVLLKISRPHPFVQIGWMLMPCHLLTLLWAAVLLRAGPSQYPENVYLATLAVDYHWGPTAALASPDWGDHQYKFESYFFMVHHGLLFIMPFYFAARYDVLPMTRPHLLHATALATLVNIGFYTPYSYISGLNVNYMLYPPPKLMRVFPFKYVAYRFYIIAFLILLTATFHAFISNFGKGARWLLSQGKNTHTAFNKKTEVELFKFLQERNKEALTKKKKRMRGGVLFA</sequence>
<keyword evidence="4" id="KW-1185">Reference proteome</keyword>
<dbReference type="InterPro" id="IPR026508">
    <property type="entry name" value="TMEM164"/>
</dbReference>
<feature type="signal peptide" evidence="2">
    <location>
        <begin position="1"/>
        <end position="19"/>
    </location>
</feature>
<dbReference type="AlphaFoldDB" id="K2NNI1"/>
<feature type="transmembrane region" description="Helical" evidence="1">
    <location>
        <begin position="91"/>
        <end position="109"/>
    </location>
</feature>
<keyword evidence="1" id="KW-0812">Transmembrane</keyword>
<name>K2NNI1_TRYCR</name>
<dbReference type="PANTHER" id="PTHR20948:SF2">
    <property type="entry name" value="TRANSMEMBRANE PROTEIN 164"/>
    <property type="match status" value="1"/>
</dbReference>